<dbReference type="AlphaFoldDB" id="A0A544QVD2"/>
<sequence>MKLRALEISEINSYMKKVISSDPLLYNIRVKGEISNFRPNKSGHVYLTLKDENSKLKCVIFSSDYDRKMELEDGMKITASGRISVYEKDGSYQLYIKKIEKEGIGDLHAEFEKLKKKLYKEGLFDDRFKKPIPKMPHNIGVVTSETGAVIRDIINVVKRRYPKIGIKLYPVSVQGDKSAVEIVKGIEFFNRMKNVDTIIVGRGGGSIEELWSFNEEVVARAVFASEIPIISAVGHEIDYTICDFVSDMRAPTPSAAAEIATPSMDELIYRLDNSGKKLSDEIGTIIKFNKSNIENMKKRIISGVKDGVIYLSRSELDNISGKIRMSVSSKLDIERHKSNDISEKINTAINQNIIREKKNKTDNIYSELVSTFENYIDYKKTKLEKTGSVFHSLSPLATMDRGFSIVKKDGDNINSVEDIVRGDRISVIMKDGEADCTVESVSLNREVK</sequence>
<comment type="subunit">
    <text evidence="5">Heterooligomer composed of large and small subunits.</text>
</comment>
<dbReference type="OrthoDB" id="9802795at2"/>
<dbReference type="InterPro" id="IPR020579">
    <property type="entry name" value="Exonuc_VII_lsu_C"/>
</dbReference>
<evidence type="ECO:0000256" key="6">
    <source>
        <dbReference type="RuleBase" id="RU004355"/>
    </source>
</evidence>
<name>A0A544QVD2_9FIRM</name>
<dbReference type="GO" id="GO:0003676">
    <property type="term" value="F:nucleic acid binding"/>
    <property type="evidence" value="ECO:0007669"/>
    <property type="project" value="InterPro"/>
</dbReference>
<keyword evidence="1 5" id="KW-0963">Cytoplasm</keyword>
<dbReference type="GO" id="GO:0009318">
    <property type="term" value="C:exodeoxyribonuclease VII complex"/>
    <property type="evidence" value="ECO:0007669"/>
    <property type="project" value="UniProtKB-UniRule"/>
</dbReference>
<evidence type="ECO:0000259" key="7">
    <source>
        <dbReference type="Pfam" id="PF02601"/>
    </source>
</evidence>
<dbReference type="NCBIfam" id="TIGR00237">
    <property type="entry name" value="xseA"/>
    <property type="match status" value="1"/>
</dbReference>
<gene>
    <name evidence="5" type="primary">xseA</name>
    <name evidence="9" type="ORF">EXD82_05555</name>
</gene>
<keyword evidence="3 5" id="KW-0378">Hydrolase</keyword>
<dbReference type="Pfam" id="PF13742">
    <property type="entry name" value="tRNA_anti_2"/>
    <property type="match status" value="1"/>
</dbReference>
<dbReference type="Pfam" id="PF02601">
    <property type="entry name" value="Exonuc_VII_L"/>
    <property type="match status" value="1"/>
</dbReference>
<comment type="caution">
    <text evidence="9">The sequence shown here is derived from an EMBL/GenBank/DDBJ whole genome shotgun (WGS) entry which is preliminary data.</text>
</comment>
<evidence type="ECO:0000313" key="9">
    <source>
        <dbReference type="EMBL" id="TQQ84655.1"/>
    </source>
</evidence>
<dbReference type="GO" id="GO:0005737">
    <property type="term" value="C:cytoplasm"/>
    <property type="evidence" value="ECO:0007669"/>
    <property type="project" value="UniProtKB-SubCell"/>
</dbReference>
<proteinExistence type="inferred from homology"/>
<dbReference type="InterPro" id="IPR003753">
    <property type="entry name" value="Exonuc_VII_L"/>
</dbReference>
<dbReference type="PANTHER" id="PTHR30008">
    <property type="entry name" value="EXODEOXYRIBONUCLEASE 7 LARGE SUBUNIT"/>
    <property type="match status" value="1"/>
</dbReference>
<dbReference type="PANTHER" id="PTHR30008:SF0">
    <property type="entry name" value="EXODEOXYRIBONUCLEASE 7 LARGE SUBUNIT"/>
    <property type="match status" value="1"/>
</dbReference>
<organism evidence="9 10">
    <name type="scientific">Peptacetobacter hominis</name>
    <dbReference type="NCBI Taxonomy" id="2743610"/>
    <lineage>
        <taxon>Bacteria</taxon>
        <taxon>Bacillati</taxon>
        <taxon>Bacillota</taxon>
        <taxon>Clostridia</taxon>
        <taxon>Peptostreptococcales</taxon>
        <taxon>Peptostreptococcaceae</taxon>
        <taxon>Peptacetobacter</taxon>
    </lineage>
</organism>
<dbReference type="GO" id="GO:0006308">
    <property type="term" value="P:DNA catabolic process"/>
    <property type="evidence" value="ECO:0007669"/>
    <property type="project" value="UniProtKB-UniRule"/>
</dbReference>
<keyword evidence="4 5" id="KW-0269">Exonuclease</keyword>
<protein>
    <recommendedName>
        <fullName evidence="5">Exodeoxyribonuclease 7 large subunit</fullName>
        <ecNumber evidence="5">3.1.11.6</ecNumber>
    </recommendedName>
    <alternativeName>
        <fullName evidence="5">Exodeoxyribonuclease VII large subunit</fullName>
        <shortName evidence="5">Exonuclease VII large subunit</shortName>
    </alternativeName>
</protein>
<evidence type="ECO:0000256" key="3">
    <source>
        <dbReference type="ARBA" id="ARBA00022801"/>
    </source>
</evidence>
<dbReference type="EMBL" id="SGJB01000008">
    <property type="protein sequence ID" value="TQQ84655.1"/>
    <property type="molecule type" value="Genomic_DNA"/>
</dbReference>
<dbReference type="CDD" id="cd04489">
    <property type="entry name" value="ExoVII_LU_OBF"/>
    <property type="match status" value="1"/>
</dbReference>
<keyword evidence="2 5" id="KW-0540">Nuclease</keyword>
<evidence type="ECO:0000259" key="8">
    <source>
        <dbReference type="Pfam" id="PF13742"/>
    </source>
</evidence>
<dbReference type="RefSeq" id="WP_142535926.1">
    <property type="nucleotide sequence ID" value="NZ_SGJB01000008.1"/>
</dbReference>
<dbReference type="GO" id="GO:0008855">
    <property type="term" value="F:exodeoxyribonuclease VII activity"/>
    <property type="evidence" value="ECO:0007669"/>
    <property type="project" value="UniProtKB-UniRule"/>
</dbReference>
<dbReference type="Proteomes" id="UP000317863">
    <property type="component" value="Unassembled WGS sequence"/>
</dbReference>
<feature type="domain" description="Exonuclease VII large subunit C-terminal" evidence="7">
    <location>
        <begin position="123"/>
        <end position="437"/>
    </location>
</feature>
<comment type="similarity">
    <text evidence="5 6">Belongs to the XseA family.</text>
</comment>
<evidence type="ECO:0000256" key="5">
    <source>
        <dbReference type="HAMAP-Rule" id="MF_00378"/>
    </source>
</evidence>
<reference evidence="9 10" key="1">
    <citation type="submission" date="2019-02" db="EMBL/GenBank/DDBJ databases">
        <title>Peptostreptococcaceae bacterium ZHW00191 nov., a new bacterium isolated from the human gut.</title>
        <authorList>
            <person name="Zhou H.-W."/>
            <person name="Chen X.-J."/>
        </authorList>
    </citation>
    <scope>NUCLEOTIDE SEQUENCE [LARGE SCALE GENOMIC DNA]</scope>
    <source>
        <strain evidence="9 10">ZHW00191</strain>
    </source>
</reference>
<feature type="domain" description="OB-fold nucleic acid binding" evidence="8">
    <location>
        <begin position="7"/>
        <end position="100"/>
    </location>
</feature>
<dbReference type="EC" id="3.1.11.6" evidence="5"/>
<evidence type="ECO:0000256" key="1">
    <source>
        <dbReference type="ARBA" id="ARBA00022490"/>
    </source>
</evidence>
<comment type="catalytic activity">
    <reaction evidence="5 6">
        <text>Exonucleolytic cleavage in either 5'- to 3'- or 3'- to 5'-direction to yield nucleoside 5'-phosphates.</text>
        <dbReference type="EC" id="3.1.11.6"/>
    </reaction>
</comment>
<evidence type="ECO:0000256" key="2">
    <source>
        <dbReference type="ARBA" id="ARBA00022722"/>
    </source>
</evidence>
<dbReference type="InterPro" id="IPR025824">
    <property type="entry name" value="OB-fold_nuc-bd_dom"/>
</dbReference>
<dbReference type="HAMAP" id="MF_00378">
    <property type="entry name" value="Exonuc_7_L"/>
    <property type="match status" value="1"/>
</dbReference>
<accession>A0A544QVD2</accession>
<keyword evidence="10" id="KW-1185">Reference proteome</keyword>
<evidence type="ECO:0000256" key="4">
    <source>
        <dbReference type="ARBA" id="ARBA00022839"/>
    </source>
</evidence>
<evidence type="ECO:0000313" key="10">
    <source>
        <dbReference type="Proteomes" id="UP000317863"/>
    </source>
</evidence>
<comment type="function">
    <text evidence="5">Bidirectionally degrades single-stranded DNA into large acid-insoluble oligonucleotides, which are then degraded further into small acid-soluble oligonucleotides.</text>
</comment>
<comment type="subcellular location">
    <subcellularLocation>
        <location evidence="5 6">Cytoplasm</location>
    </subcellularLocation>
</comment>